<dbReference type="Pfam" id="PF00890">
    <property type="entry name" value="FAD_binding_2"/>
    <property type="match status" value="1"/>
</dbReference>
<protein>
    <submittedName>
        <fullName evidence="6">Succinate dehydrogenase/fumarate reductase flavoprotein subunit</fullName>
    </submittedName>
</protein>
<sequence>MGTSITTRCHLTRRQFARIVIGGAAATSLGTLVGCAPQPAANRKNNEHISRTVSCDVLVVGGGGAGVSAAAAAAGAQADTILIEKLPWLAGSSSLAIGTFYGADTNLQKAQGIDDNADDLLAYFLRRGGDKLDYDIQKFCADHFGETINWLADDLQVPFKDTVSLKGTDTVPRGHNCKTSALDALDAVTQLARENGVKFHFSTAARELVIENGTVTGVIASDATGKLVRYQAKKTIMASGGFCRNDEMIAEYMPDYAGVYTEVGVGLTGEGLRMGLDAGADYIGHGGTNGILSCPIEPGQSKLISKTVMWVDSDGNRFVNEGGQTHDIYYTVARFPDKKFFAIYDQAAYEALGDKQKNNLDRGVTDGLAAKADTLEAVCNAMGVNAQTAAITLASYNEMAEAGVDTQFNKKADNLKALTQAPYYVIQMGVCTHGSFGGYRVNTDFQVLDTTGAPIENYYAAGEVCCGTFIYDDYPSGGCGLNWSYTSGRFAGANAAQAALA</sequence>
<evidence type="ECO:0000256" key="1">
    <source>
        <dbReference type="ARBA" id="ARBA00001974"/>
    </source>
</evidence>
<reference evidence="6 7" key="1">
    <citation type="journal article" date="2009" name="Stand. Genomic Sci.">
        <title>Complete genome sequence of Cryptobacterium curtum type strain (12-3).</title>
        <authorList>
            <person name="Mavrommatis K."/>
            <person name="Pukall R."/>
            <person name="Rohde C."/>
            <person name="Chen F."/>
            <person name="Sims D."/>
            <person name="Brettin T."/>
            <person name="Kuske C."/>
            <person name="Detter J.C."/>
            <person name="Han C."/>
            <person name="Lapidus A."/>
            <person name="Copeland A."/>
            <person name="Glavina Del Rio T."/>
            <person name="Nolan M."/>
            <person name="Lucas S."/>
            <person name="Tice H."/>
            <person name="Cheng J.F."/>
            <person name="Bruce D."/>
            <person name="Goodwin L."/>
            <person name="Pitluck S."/>
            <person name="Ovchinnikova G."/>
            <person name="Pati A."/>
            <person name="Ivanova N."/>
            <person name="Chen A."/>
            <person name="Palaniappan K."/>
            <person name="Chain P."/>
            <person name="D'haeseleer P."/>
            <person name="Goker M."/>
            <person name="Bristow J."/>
            <person name="Eisen J.A."/>
            <person name="Markowitz V."/>
            <person name="Hugenholtz P."/>
            <person name="Rohde M."/>
            <person name="Klenk H.P."/>
            <person name="Kyrpides N.C."/>
        </authorList>
    </citation>
    <scope>NUCLEOTIDE SEQUENCE [LARGE SCALE GENOMIC DNA]</scope>
    <source>
        <strain evidence="7">ATCC 700683 / DSM 15641 / 12-3</strain>
    </source>
</reference>
<evidence type="ECO:0000256" key="2">
    <source>
        <dbReference type="ARBA" id="ARBA00022630"/>
    </source>
</evidence>
<gene>
    <name evidence="6" type="ordered locus">Ccur_01540</name>
</gene>
<dbReference type="PROSITE" id="PS51318">
    <property type="entry name" value="TAT"/>
    <property type="match status" value="1"/>
</dbReference>
<dbReference type="InterPro" id="IPR003953">
    <property type="entry name" value="FAD-dep_OxRdtase_2_FAD-bd"/>
</dbReference>
<organism evidence="6 7">
    <name type="scientific">Cryptobacterium curtum (strain ATCC 700683 / DSM 15641 / CCUG 43107 / 12-3)</name>
    <dbReference type="NCBI Taxonomy" id="469378"/>
    <lineage>
        <taxon>Bacteria</taxon>
        <taxon>Bacillati</taxon>
        <taxon>Actinomycetota</taxon>
        <taxon>Coriobacteriia</taxon>
        <taxon>Eggerthellales</taxon>
        <taxon>Eggerthellaceae</taxon>
        <taxon>Cryptobacterium</taxon>
    </lineage>
</organism>
<dbReference type="InterPro" id="IPR036188">
    <property type="entry name" value="FAD/NAD-bd_sf"/>
</dbReference>
<dbReference type="OrthoDB" id="337830at2"/>
<keyword evidence="2" id="KW-0285">Flavoprotein</keyword>
<dbReference type="RefSeq" id="WP_012802575.1">
    <property type="nucleotide sequence ID" value="NC_013170.1"/>
</dbReference>
<dbReference type="eggNOG" id="COG1053">
    <property type="taxonomic scope" value="Bacteria"/>
</dbReference>
<dbReference type="InterPro" id="IPR006311">
    <property type="entry name" value="TAT_signal"/>
</dbReference>
<dbReference type="KEGG" id="ccu:Ccur_01540"/>
<dbReference type="AlphaFoldDB" id="C7MLT0"/>
<comment type="cofactor">
    <cofactor evidence="1">
        <name>FAD</name>
        <dbReference type="ChEBI" id="CHEBI:57692"/>
    </cofactor>
</comment>
<dbReference type="GO" id="GO:0008202">
    <property type="term" value="P:steroid metabolic process"/>
    <property type="evidence" value="ECO:0007669"/>
    <property type="project" value="UniProtKB-ARBA"/>
</dbReference>
<keyword evidence="7" id="KW-1185">Reference proteome</keyword>
<dbReference type="SUPFAM" id="SSF51905">
    <property type="entry name" value="FAD/NAD(P)-binding domain"/>
    <property type="match status" value="1"/>
</dbReference>
<evidence type="ECO:0000313" key="7">
    <source>
        <dbReference type="Proteomes" id="UP000000954"/>
    </source>
</evidence>
<proteinExistence type="predicted"/>
<dbReference type="InterPro" id="IPR027477">
    <property type="entry name" value="Succ_DH/fumarate_Rdtase_cat_sf"/>
</dbReference>
<dbReference type="Gene3D" id="3.90.700.10">
    <property type="entry name" value="Succinate dehydrogenase/fumarate reductase flavoprotein, catalytic domain"/>
    <property type="match status" value="1"/>
</dbReference>
<keyword evidence="3" id="KW-0274">FAD</keyword>
<evidence type="ECO:0000313" key="6">
    <source>
        <dbReference type="EMBL" id="ACU93886.1"/>
    </source>
</evidence>
<dbReference type="SUPFAM" id="SSF56425">
    <property type="entry name" value="Succinate dehydrogenase/fumarate reductase flavoprotein, catalytic domain"/>
    <property type="match status" value="1"/>
</dbReference>
<dbReference type="InterPro" id="IPR050315">
    <property type="entry name" value="FAD-oxidoreductase_2"/>
</dbReference>
<name>C7MLT0_CRYCD</name>
<dbReference type="GO" id="GO:0033765">
    <property type="term" value="F:steroid dehydrogenase activity, acting on the CH-CH group of donors"/>
    <property type="evidence" value="ECO:0007669"/>
    <property type="project" value="UniProtKB-ARBA"/>
</dbReference>
<evidence type="ECO:0000256" key="3">
    <source>
        <dbReference type="ARBA" id="ARBA00022827"/>
    </source>
</evidence>
<feature type="domain" description="FAD-dependent oxidoreductase 2 FAD-binding" evidence="5">
    <location>
        <begin position="56"/>
        <end position="469"/>
    </location>
</feature>
<dbReference type="PANTHER" id="PTHR43400">
    <property type="entry name" value="FUMARATE REDUCTASE"/>
    <property type="match status" value="1"/>
</dbReference>
<dbReference type="Proteomes" id="UP000000954">
    <property type="component" value="Chromosome"/>
</dbReference>
<keyword evidence="4" id="KW-0560">Oxidoreductase</keyword>
<evidence type="ECO:0000259" key="5">
    <source>
        <dbReference type="Pfam" id="PF00890"/>
    </source>
</evidence>
<dbReference type="EMBL" id="CP001682">
    <property type="protein sequence ID" value="ACU93886.1"/>
    <property type="molecule type" value="Genomic_DNA"/>
</dbReference>
<accession>C7MLT0</accession>
<evidence type="ECO:0000256" key="4">
    <source>
        <dbReference type="ARBA" id="ARBA00023002"/>
    </source>
</evidence>
<dbReference type="HOGENOM" id="CLU_011398_4_3_11"/>
<dbReference type="Gene3D" id="3.50.50.60">
    <property type="entry name" value="FAD/NAD(P)-binding domain"/>
    <property type="match status" value="1"/>
</dbReference>
<dbReference type="STRING" id="469378.Ccur_01540"/>
<dbReference type="PANTHER" id="PTHR43400:SF10">
    <property type="entry name" value="3-OXOSTEROID 1-DEHYDROGENASE"/>
    <property type="match status" value="1"/>
</dbReference>